<dbReference type="InterPro" id="IPR023198">
    <property type="entry name" value="PGP-like_dom2"/>
</dbReference>
<dbReference type="Gene3D" id="3.40.50.1000">
    <property type="entry name" value="HAD superfamily/HAD-like"/>
    <property type="match status" value="1"/>
</dbReference>
<accession>A0ABT0P4T4</accession>
<gene>
    <name evidence="1" type="ORF">M4438_35465</name>
</gene>
<dbReference type="Proteomes" id="UP001202052">
    <property type="component" value="Unassembled WGS sequence"/>
</dbReference>
<dbReference type="InterPro" id="IPR023214">
    <property type="entry name" value="HAD_sf"/>
</dbReference>
<evidence type="ECO:0008006" key="3">
    <source>
        <dbReference type="Google" id="ProtNLM"/>
    </source>
</evidence>
<dbReference type="EMBL" id="JAMCCK010000072">
    <property type="protein sequence ID" value="MCL3998742.1"/>
    <property type="molecule type" value="Genomic_DNA"/>
</dbReference>
<sequence>MPDRDPRSVLLIDMGGVFFTYAFQQALEHWAQAAGTPAQALHKAWRIDDPFDRFERGEIEPAAYLAHLRRLLHLELDDAQLTAGWNAIYGSVNADLVRLLRTPDVRARFAAVVAVSNTNALHAPAWRRLYERDLDVFDMLVCSHEIGTTKPRPSFFDHICTAHQVPRERLVLVDDIPEVTRAAAALGLTTHTYTDITPLQSFLTTL</sequence>
<dbReference type="RefSeq" id="WP_249493314.1">
    <property type="nucleotide sequence ID" value="NZ_JAMCCK010000072.1"/>
</dbReference>
<keyword evidence="2" id="KW-1185">Reference proteome</keyword>
<organism evidence="1 2">
    <name type="scientific">Streptomyces lavenduligriseus</name>
    <dbReference type="NCBI Taxonomy" id="67315"/>
    <lineage>
        <taxon>Bacteria</taxon>
        <taxon>Bacillati</taxon>
        <taxon>Actinomycetota</taxon>
        <taxon>Actinomycetes</taxon>
        <taxon>Kitasatosporales</taxon>
        <taxon>Streptomycetaceae</taxon>
        <taxon>Streptomyces</taxon>
    </lineage>
</organism>
<protein>
    <recommendedName>
        <fullName evidence="3">Hydrolase of the HAD superfamily</fullName>
    </recommendedName>
</protein>
<name>A0ABT0P4T4_9ACTN</name>
<dbReference type="PANTHER" id="PTHR43611:SF3">
    <property type="entry name" value="FLAVIN MONONUCLEOTIDE HYDROLASE 1, CHLOROPLATIC"/>
    <property type="match status" value="1"/>
</dbReference>
<dbReference type="Gene3D" id="1.10.150.240">
    <property type="entry name" value="Putative phosphatase, domain 2"/>
    <property type="match status" value="1"/>
</dbReference>
<dbReference type="SUPFAM" id="SSF56784">
    <property type="entry name" value="HAD-like"/>
    <property type="match status" value="1"/>
</dbReference>
<dbReference type="Pfam" id="PF00702">
    <property type="entry name" value="Hydrolase"/>
    <property type="match status" value="1"/>
</dbReference>
<evidence type="ECO:0000313" key="1">
    <source>
        <dbReference type="EMBL" id="MCL3998742.1"/>
    </source>
</evidence>
<evidence type="ECO:0000313" key="2">
    <source>
        <dbReference type="Proteomes" id="UP001202052"/>
    </source>
</evidence>
<comment type="caution">
    <text evidence="1">The sequence shown here is derived from an EMBL/GenBank/DDBJ whole genome shotgun (WGS) entry which is preliminary data.</text>
</comment>
<dbReference type="InterPro" id="IPR036412">
    <property type="entry name" value="HAD-like_sf"/>
</dbReference>
<reference evidence="1 2" key="1">
    <citation type="submission" date="2022-05" db="EMBL/GenBank/DDBJ databases">
        <title>Genome Resource of Streptomyces lavenduligriseus GA1-1, a Strain with Broad-Spectrum Antifungal Activity against Phytopathogenic Fungi.</title>
        <authorList>
            <person name="Qi D."/>
        </authorList>
    </citation>
    <scope>NUCLEOTIDE SEQUENCE [LARGE SCALE GENOMIC DNA]</scope>
    <source>
        <strain evidence="1 2">GA1-1</strain>
    </source>
</reference>
<proteinExistence type="predicted"/>
<dbReference type="PANTHER" id="PTHR43611">
    <property type="entry name" value="ALPHA-D-GLUCOSE 1-PHOSPHATE PHOSPHATASE"/>
    <property type="match status" value="1"/>
</dbReference>